<evidence type="ECO:0000313" key="2">
    <source>
        <dbReference type="Proteomes" id="UP000215616"/>
    </source>
</evidence>
<comment type="caution">
    <text evidence="1">The sequence shown here is derived from an EMBL/GenBank/DDBJ whole genome shotgun (WGS) entry which is preliminary data.</text>
</comment>
<reference evidence="1 2" key="1">
    <citation type="submission" date="2017-03" db="EMBL/GenBank/DDBJ databases">
        <title>Lifting the veil on microbial sulfur biogeochemistry in mining wastewaters.</title>
        <authorList>
            <person name="Kantor R.S."/>
            <person name="Colenbrander Nelson T."/>
            <person name="Marshall S."/>
            <person name="Bennett D."/>
            <person name="Apte S."/>
            <person name="Camacho D."/>
            <person name="Thomas B.C."/>
            <person name="Warren L.A."/>
            <person name="Banfield J.F."/>
        </authorList>
    </citation>
    <scope>NUCLEOTIDE SEQUENCE [LARGE SCALE GENOMIC DNA]</scope>
    <source>
        <strain evidence="1">32-67-7</strain>
    </source>
</reference>
<dbReference type="EMBL" id="NCDQ01000672">
    <property type="protein sequence ID" value="OYW97352.1"/>
    <property type="molecule type" value="Genomic_DNA"/>
</dbReference>
<name>A0A258CQQ4_CAUVI</name>
<protein>
    <submittedName>
        <fullName evidence="1">Uncharacterized protein</fullName>
    </submittedName>
</protein>
<sequence length="69" mass="7980">MSTARKRSKCAISCCSTWPAYRPFLERSTQQIGRLEWLSTNLLDLSRIDELFQEEQWGVDAEAAERTQA</sequence>
<organism evidence="1 2">
    <name type="scientific">Caulobacter vibrioides</name>
    <name type="common">Caulobacter crescentus</name>
    <dbReference type="NCBI Taxonomy" id="155892"/>
    <lineage>
        <taxon>Bacteria</taxon>
        <taxon>Pseudomonadati</taxon>
        <taxon>Pseudomonadota</taxon>
        <taxon>Alphaproteobacteria</taxon>
        <taxon>Caulobacterales</taxon>
        <taxon>Caulobacteraceae</taxon>
        <taxon>Caulobacter</taxon>
    </lineage>
</organism>
<proteinExistence type="predicted"/>
<evidence type="ECO:0000313" key="1">
    <source>
        <dbReference type="EMBL" id="OYW97352.1"/>
    </source>
</evidence>
<dbReference type="AlphaFoldDB" id="A0A258CQQ4"/>
<dbReference type="SUPFAM" id="SSF160909">
    <property type="entry name" value="ATP12-like"/>
    <property type="match status" value="1"/>
</dbReference>
<dbReference type="Proteomes" id="UP000215616">
    <property type="component" value="Unassembled WGS sequence"/>
</dbReference>
<accession>A0A258CQQ4</accession>
<feature type="non-terminal residue" evidence="1">
    <location>
        <position position="69"/>
    </location>
</feature>
<gene>
    <name evidence="1" type="ORF">B7Z12_21780</name>
</gene>